<dbReference type="InterPro" id="IPR011500">
    <property type="entry name" value="GPCR_3_9-Cys_dom"/>
</dbReference>
<evidence type="ECO:0000256" key="1">
    <source>
        <dbReference type="ARBA" id="ARBA00004651"/>
    </source>
</evidence>
<evidence type="ECO:0000256" key="10">
    <source>
        <dbReference type="ARBA" id="ARBA00023180"/>
    </source>
</evidence>
<feature type="domain" description="G-protein coupled receptors family 3 profile" evidence="13">
    <location>
        <begin position="517"/>
        <end position="781"/>
    </location>
</feature>
<dbReference type="InterPro" id="IPR038550">
    <property type="entry name" value="GPCR_3_9-Cys_sf"/>
</dbReference>
<sequence>MKNYQLFLALAFTITEVNKDLTLLPNTTLGFRAQEHMDIVKRMHENNLSLLSTRGRRVPNYKCDRQDNLLSIIGGLDSHSSREIASYMGIYKIPQLGYGMLDHAQGEKREYPSFYRIDPHDIFQYEGLVQVLLHFHWNWIGLVAPSDERGETFIHTLTPMLKQKDICVAISEMFKISDPLYVLQVRSGSIPSSWFEPQVMIVFSDSSVVQQLSVLLTIHGEKTKTPLRKVWILTSHWEISANGFRSGGRYLKSIHGALHFKDHRGEVPKFKSFLTSRNPSQPQEDIFLRLWWGIVFFCEFLDPGQASPNGKSNCTGEESLEDLPASIFELSMSSHSYSIYNGIYCMAHALHVVLNVLTIALFLKTSFPFQILDPLRHVQFNNSAGEEVSFTENGRRYDILNWISFPNGSLSPVKIGEVDSTAPPGEDFMIHHDAIVWATERAPFARCTRRCSPGQQRKVPEGKEVCCYRCDSCPEKTISNRTDADRCDPCPEQQHPNGKHDHCIPRKIHFLSYPETLGFTLASLALTHSLITSFVLAIFIKYRNTPIVKANNRDLTYVLLISLLFCFLCSFFFIGRPTKFTCLLRQITFGIIFSVAVSSILAKTVMVVLAFMATKPGNVARKLLGRHLTSSIVLACPLIQAIICNIWLVTSPPFPNLDFHSLAGEIIVECNEGSTTMFYAVLSYMGFLALISFLVAFLARKLPDSFNEAKFITFSMLVFCSVWVSFVPTYLSTKGRYAVAMEVFSILASGAGLLGFIFLPKCYIILLRPSLNSRDHLIRKT</sequence>
<dbReference type="Pfam" id="PF00003">
    <property type="entry name" value="7tm_3"/>
    <property type="match status" value="1"/>
</dbReference>
<reference evidence="14" key="1">
    <citation type="submission" date="2025-08" db="UniProtKB">
        <authorList>
            <consortium name="Ensembl"/>
        </authorList>
    </citation>
    <scope>IDENTIFICATION</scope>
</reference>
<dbReference type="InterPro" id="IPR000337">
    <property type="entry name" value="GPCR_3"/>
</dbReference>
<dbReference type="InterPro" id="IPR000068">
    <property type="entry name" value="GPCR_3_Ca_sens_rcpt-rel"/>
</dbReference>
<dbReference type="PROSITE" id="PS50259">
    <property type="entry name" value="G_PROTEIN_RECEP_F3_4"/>
    <property type="match status" value="1"/>
</dbReference>
<name>A0A8D2LLW2_VARKO</name>
<evidence type="ECO:0000313" key="14">
    <source>
        <dbReference type="Ensembl" id="ENSVKKP00000023359.1"/>
    </source>
</evidence>
<keyword evidence="3" id="KW-1003">Cell membrane</keyword>
<dbReference type="InterPro" id="IPR004073">
    <property type="entry name" value="GPCR_3_vmron_rcpt_2"/>
</dbReference>
<dbReference type="SUPFAM" id="SSF53822">
    <property type="entry name" value="Periplasmic binding protein-like I"/>
    <property type="match status" value="1"/>
</dbReference>
<dbReference type="CDD" id="cd15283">
    <property type="entry name" value="7tmC_V2R_pheromone"/>
    <property type="match status" value="1"/>
</dbReference>
<evidence type="ECO:0000256" key="8">
    <source>
        <dbReference type="ARBA" id="ARBA00023136"/>
    </source>
</evidence>
<protein>
    <recommendedName>
        <fullName evidence="13">G-protein coupled receptors family 3 profile domain-containing protein</fullName>
    </recommendedName>
</protein>
<keyword evidence="7" id="KW-0297">G-protein coupled receptor</keyword>
<dbReference type="PROSITE" id="PS00981">
    <property type="entry name" value="G_PROTEIN_RECEP_F3_3"/>
    <property type="match status" value="1"/>
</dbReference>
<evidence type="ECO:0000256" key="9">
    <source>
        <dbReference type="ARBA" id="ARBA00023170"/>
    </source>
</evidence>
<keyword evidence="6 12" id="KW-1133">Transmembrane helix</keyword>
<dbReference type="InterPro" id="IPR017978">
    <property type="entry name" value="GPCR_3_C"/>
</dbReference>
<feature type="transmembrane region" description="Helical" evidence="12">
    <location>
        <begin position="632"/>
        <end position="650"/>
    </location>
</feature>
<feature type="transmembrane region" description="Helical" evidence="12">
    <location>
        <begin position="711"/>
        <end position="731"/>
    </location>
</feature>
<dbReference type="Pfam" id="PF07562">
    <property type="entry name" value="NCD3G"/>
    <property type="match status" value="1"/>
</dbReference>
<dbReference type="OMA" id="HHILNTW"/>
<evidence type="ECO:0000259" key="13">
    <source>
        <dbReference type="PROSITE" id="PS50259"/>
    </source>
</evidence>
<feature type="transmembrane region" description="Helical" evidence="12">
    <location>
        <begin position="737"/>
        <end position="759"/>
    </location>
</feature>
<accession>A0A8D2LLW2</accession>
<keyword evidence="11" id="KW-0807">Transducer</keyword>
<dbReference type="PRINTS" id="PR01535">
    <property type="entry name" value="VOMERONASL2R"/>
</dbReference>
<keyword evidence="8 12" id="KW-0472">Membrane</keyword>
<dbReference type="InterPro" id="IPR001828">
    <property type="entry name" value="ANF_lig-bd_rcpt"/>
</dbReference>
<feature type="transmembrane region" description="Helical" evidence="12">
    <location>
        <begin position="677"/>
        <end position="699"/>
    </location>
</feature>
<feature type="transmembrane region" description="Helical" evidence="12">
    <location>
        <begin position="554"/>
        <end position="575"/>
    </location>
</feature>
<evidence type="ECO:0000256" key="12">
    <source>
        <dbReference type="SAM" id="Phobius"/>
    </source>
</evidence>
<feature type="transmembrane region" description="Helical" evidence="12">
    <location>
        <begin position="587"/>
        <end position="611"/>
    </location>
</feature>
<dbReference type="PANTHER" id="PTHR24061">
    <property type="entry name" value="CALCIUM-SENSING RECEPTOR-RELATED"/>
    <property type="match status" value="1"/>
</dbReference>
<evidence type="ECO:0000256" key="2">
    <source>
        <dbReference type="ARBA" id="ARBA00007242"/>
    </source>
</evidence>
<reference evidence="14" key="2">
    <citation type="submission" date="2025-09" db="UniProtKB">
        <authorList>
            <consortium name="Ensembl"/>
        </authorList>
    </citation>
    <scope>IDENTIFICATION</scope>
</reference>
<keyword evidence="10" id="KW-0325">Glycoprotein</keyword>
<keyword evidence="9" id="KW-0675">Receptor</keyword>
<dbReference type="Pfam" id="PF01094">
    <property type="entry name" value="ANF_receptor"/>
    <property type="match status" value="1"/>
</dbReference>
<keyword evidence="15" id="KW-1185">Reference proteome</keyword>
<dbReference type="Gene3D" id="2.10.50.30">
    <property type="entry name" value="GPCR, family 3, nine cysteines domain"/>
    <property type="match status" value="1"/>
</dbReference>
<dbReference type="InterPro" id="IPR017979">
    <property type="entry name" value="GPCR_3_CS"/>
</dbReference>
<dbReference type="PANTHER" id="PTHR24061:SF599">
    <property type="entry name" value="G-PROTEIN COUPLED RECEPTORS FAMILY 3 PROFILE DOMAIN-CONTAINING PROTEIN"/>
    <property type="match status" value="1"/>
</dbReference>
<evidence type="ECO:0000256" key="11">
    <source>
        <dbReference type="ARBA" id="ARBA00023224"/>
    </source>
</evidence>
<comment type="similarity">
    <text evidence="2">Belongs to the G-protein coupled receptor 3 family.</text>
</comment>
<evidence type="ECO:0000256" key="3">
    <source>
        <dbReference type="ARBA" id="ARBA00022475"/>
    </source>
</evidence>
<feature type="transmembrane region" description="Helical" evidence="12">
    <location>
        <begin position="517"/>
        <end position="542"/>
    </location>
</feature>
<evidence type="ECO:0000256" key="7">
    <source>
        <dbReference type="ARBA" id="ARBA00023040"/>
    </source>
</evidence>
<evidence type="ECO:0000313" key="15">
    <source>
        <dbReference type="Proteomes" id="UP000694545"/>
    </source>
</evidence>
<dbReference type="Gene3D" id="3.40.50.2300">
    <property type="match status" value="2"/>
</dbReference>
<organism evidence="14 15">
    <name type="scientific">Varanus komodoensis</name>
    <name type="common">Komodo dragon</name>
    <dbReference type="NCBI Taxonomy" id="61221"/>
    <lineage>
        <taxon>Eukaryota</taxon>
        <taxon>Metazoa</taxon>
        <taxon>Chordata</taxon>
        <taxon>Craniata</taxon>
        <taxon>Vertebrata</taxon>
        <taxon>Euteleostomi</taxon>
        <taxon>Lepidosauria</taxon>
        <taxon>Squamata</taxon>
        <taxon>Bifurcata</taxon>
        <taxon>Unidentata</taxon>
        <taxon>Episquamata</taxon>
        <taxon>Toxicofera</taxon>
        <taxon>Anguimorpha</taxon>
        <taxon>Paleoanguimorpha</taxon>
        <taxon>Varanoidea</taxon>
        <taxon>Varanidae</taxon>
        <taxon>Varanus</taxon>
    </lineage>
</organism>
<proteinExistence type="inferred from homology"/>
<dbReference type="Ensembl" id="ENSVKKT00000023939.1">
    <property type="protein sequence ID" value="ENSVKKP00000023359.1"/>
    <property type="gene ID" value="ENSVKKG00000015479.1"/>
</dbReference>
<keyword evidence="4 12" id="KW-0812">Transmembrane</keyword>
<evidence type="ECO:0000256" key="4">
    <source>
        <dbReference type="ARBA" id="ARBA00022692"/>
    </source>
</evidence>
<dbReference type="FunFam" id="3.40.50.2300:FF:000024">
    <property type="entry name" value="Vomeronasal 2, receptor 73"/>
    <property type="match status" value="1"/>
</dbReference>
<evidence type="ECO:0000256" key="5">
    <source>
        <dbReference type="ARBA" id="ARBA00022729"/>
    </source>
</evidence>
<dbReference type="FunFam" id="2.10.50.30:FF:000002">
    <property type="entry name" value="Vomeronasal 2 receptor, h1"/>
    <property type="match status" value="1"/>
</dbReference>
<dbReference type="GO" id="GO:0004930">
    <property type="term" value="F:G protein-coupled receptor activity"/>
    <property type="evidence" value="ECO:0007669"/>
    <property type="project" value="UniProtKB-KW"/>
</dbReference>
<evidence type="ECO:0000256" key="6">
    <source>
        <dbReference type="ARBA" id="ARBA00022989"/>
    </source>
</evidence>
<dbReference type="GO" id="GO:0005886">
    <property type="term" value="C:plasma membrane"/>
    <property type="evidence" value="ECO:0007669"/>
    <property type="project" value="UniProtKB-SubCell"/>
</dbReference>
<keyword evidence="5" id="KW-0732">Signal</keyword>
<dbReference type="AlphaFoldDB" id="A0A8D2LLW2"/>
<dbReference type="InterPro" id="IPR028082">
    <property type="entry name" value="Peripla_BP_I"/>
</dbReference>
<comment type="subcellular location">
    <subcellularLocation>
        <location evidence="1">Cell membrane</location>
        <topology evidence="1">Multi-pass membrane protein</topology>
    </subcellularLocation>
</comment>
<dbReference type="Proteomes" id="UP000694545">
    <property type="component" value="Unplaced"/>
</dbReference>
<dbReference type="PRINTS" id="PR00248">
    <property type="entry name" value="GPCRMGR"/>
</dbReference>